<proteinExistence type="predicted"/>
<sequence length="328" mass="35920">MQTKNAHNKTKDDVKADGRGRADKDVKLRQSANDAGKQPVGDSGRGKRPKNMPVGNFASVKQKAKVVATTSWSKDGSSPSFADVARKMNDFKVLAARPEELINAGEILPVDTDNVDVTCDMGDEVGDEMGTLINDNEEAAYIAMQRDAPIMQAVLSGAQEEEIQEPPPIKYYVLEIDRIVEEPTVLPLRVTAVAAEQVGTYTFSGQPGNPPTPPAPQLQKAFYHSEATRSFPMMGCGSEIGRSSHWNAQSSHPVDLQTLGWRLQDNPRSFHPGMQYGSYAPPGQPQTQRAFGTQQVRMRQNEVTENPLRAFRDHGPFGRSTGNGSNVW</sequence>
<evidence type="ECO:0000256" key="1">
    <source>
        <dbReference type="SAM" id="MobiDB-lite"/>
    </source>
</evidence>
<dbReference type="EMBL" id="HE573026">
    <property type="protein sequence ID" value="CCC52369.1"/>
    <property type="molecule type" value="Genomic_DNA"/>
</dbReference>
<evidence type="ECO:0000313" key="2">
    <source>
        <dbReference type="EMBL" id="CCC52369.1"/>
    </source>
</evidence>
<name>G0U4K5_TRYVY</name>
<dbReference type="AlphaFoldDB" id="G0U4K5"/>
<feature type="compositionally biased region" description="Basic and acidic residues" evidence="1">
    <location>
        <begin position="9"/>
        <end position="28"/>
    </location>
</feature>
<protein>
    <submittedName>
        <fullName evidence="2">Uncharacterized protein</fullName>
    </submittedName>
</protein>
<gene>
    <name evidence="2" type="ORF">TVY486_1014120</name>
</gene>
<organism evidence="2">
    <name type="scientific">Trypanosoma vivax (strain Y486)</name>
    <dbReference type="NCBI Taxonomy" id="1055687"/>
    <lineage>
        <taxon>Eukaryota</taxon>
        <taxon>Discoba</taxon>
        <taxon>Euglenozoa</taxon>
        <taxon>Kinetoplastea</taxon>
        <taxon>Metakinetoplastina</taxon>
        <taxon>Trypanosomatida</taxon>
        <taxon>Trypanosomatidae</taxon>
        <taxon>Trypanosoma</taxon>
        <taxon>Duttonella</taxon>
    </lineage>
</organism>
<reference evidence="2" key="1">
    <citation type="journal article" date="2012" name="Proc. Natl. Acad. Sci. U.S.A.">
        <title>Antigenic diversity is generated by distinct evolutionary mechanisms in African trypanosome species.</title>
        <authorList>
            <person name="Jackson A.P."/>
            <person name="Berry A."/>
            <person name="Aslett M."/>
            <person name="Allison H.C."/>
            <person name="Burton P."/>
            <person name="Vavrova-Anderson J."/>
            <person name="Brown R."/>
            <person name="Browne H."/>
            <person name="Corton N."/>
            <person name="Hauser H."/>
            <person name="Gamble J."/>
            <person name="Gilderthorp R."/>
            <person name="Marcello L."/>
            <person name="McQuillan J."/>
            <person name="Otto T.D."/>
            <person name="Quail M.A."/>
            <person name="Sanders M.J."/>
            <person name="van Tonder A."/>
            <person name="Ginger M.L."/>
            <person name="Field M.C."/>
            <person name="Barry J.D."/>
            <person name="Hertz-Fowler C."/>
            <person name="Berriman M."/>
        </authorList>
    </citation>
    <scope>NUCLEOTIDE SEQUENCE</scope>
    <source>
        <strain evidence="2">Y486</strain>
    </source>
</reference>
<feature type="region of interest" description="Disordered" evidence="1">
    <location>
        <begin position="1"/>
        <end position="60"/>
    </location>
</feature>
<accession>G0U4K5</accession>
<dbReference type="OMA" id="WPSASQF"/>
<dbReference type="VEuPathDB" id="TriTrypDB:TvY486_1014120"/>